<dbReference type="OrthoDB" id="4983773at2"/>
<dbReference type="InterPro" id="IPR011050">
    <property type="entry name" value="Pectin_lyase_fold/virulence"/>
</dbReference>
<accession>A0A4Q7M503</accession>
<feature type="compositionally biased region" description="Polar residues" evidence="1">
    <location>
        <begin position="132"/>
        <end position="143"/>
    </location>
</feature>
<feature type="region of interest" description="Disordered" evidence="1">
    <location>
        <begin position="118"/>
        <end position="143"/>
    </location>
</feature>
<evidence type="ECO:0000256" key="1">
    <source>
        <dbReference type="SAM" id="MobiDB-lite"/>
    </source>
</evidence>
<evidence type="ECO:0000313" key="3">
    <source>
        <dbReference type="Proteomes" id="UP000293852"/>
    </source>
</evidence>
<sequence length="981" mass="102316">MDARSEVQVRSRRAARRRRRSGRWAVGLVVVGLVAATGVVGVPVAAGTAATELTEEVAPVPEPEPDMHLIVNSTAWGSPPGADCLDRAKTCTLFKAIETTNTRTTSVAPSARISVSDDIPVGTRMTGDDPNKTQGVRMNSSDKYSSQDTGAYFVISQSVTIDLGHRLLVDGSASDDGEFVAIYIGASDVNIYNADQVLSSGSSFVVGIDDYGVTVKNVTIDGWYAPVGGSAARKGKVNTDKGYGPERFVVFREGVDKVKVKNYNIRGFYDSSTSGIFVFDAFRGSAIMSNITIEGIEVSGNSSGVCVENDGMGCQARLVNSLGETNKVAIKNLTFSGMTVRNLRAVYAFRFTSISEVENLSIVGGEFAENNVAGAGESDAFILLPESVLLTGATTIARNRFGASSDGSGDVAIYARGKEATGSTKKSGLTIEDNHFDGYGSTHGVVRLYKTGMATFRRNTFGPRSVSQASTASEETASSSVMFSNYDTSANRAIRTWYPSSAQVIDSVPVEGTPVAASPFVKEGVATCLATMTVAKHTGAGNQATEPVTLDLYWTQEKTAEVYLGSVTGLSSPGSGMKVQFSLPVGTVTLPDGTSSGTVVNPATGSVSGHVRVQTQGSIQSAGSQDPPPTESSQYSQVMSVTGNCSSGLTLGPREGQEATSTVRDRVFTLTASRPLKASSVVAADFVVTEHDASPGSSAHVTDVTCSDVGASEDECSVYEIVVRANNTTRIVLTLPPGRVVSATGVPNATAAVTATASGPDASLTYINPLTAPGQLSLVTGGPSREYTFGLRDDAPQPAAEIAVTTSLDEVGSAWLTTALTDASFGLGSTGVAIAVTAAEGHIAAGTPSVISHAVASDDPNYSGLVAPSVTVLLFATDPSIEIVKHAYTNVPWEGGTLTAEEVMASGEPVGVGARLVEDTRLWFVFEVRNVSRDDWASELRNVVVTDTVLGDIGAVDSLGIDQTAYLAHGPYYLRATEPEP</sequence>
<gene>
    <name evidence="2" type="ORF">EV386_2344</name>
</gene>
<comment type="caution">
    <text evidence="2">The sequence shown here is derived from an EMBL/GenBank/DDBJ whole genome shotgun (WGS) entry which is preliminary data.</text>
</comment>
<reference evidence="2 3" key="1">
    <citation type="submission" date="2019-02" db="EMBL/GenBank/DDBJ databases">
        <title>Sequencing the genomes of 1000 actinobacteria strains.</title>
        <authorList>
            <person name="Klenk H.-P."/>
        </authorList>
    </citation>
    <scope>NUCLEOTIDE SEQUENCE [LARGE SCALE GENOMIC DNA]</scope>
    <source>
        <strain evidence="2 3">DSM 16932</strain>
    </source>
</reference>
<dbReference type="Proteomes" id="UP000293852">
    <property type="component" value="Unassembled WGS sequence"/>
</dbReference>
<proteinExistence type="predicted"/>
<evidence type="ECO:0000313" key="2">
    <source>
        <dbReference type="EMBL" id="RZS62027.1"/>
    </source>
</evidence>
<protein>
    <submittedName>
        <fullName evidence="2">Uncharacterized protein</fullName>
    </submittedName>
</protein>
<keyword evidence="3" id="KW-1185">Reference proteome</keyword>
<name>A0A4Q7M503_9MICO</name>
<organism evidence="2 3">
    <name type="scientific">Xylanimonas ulmi</name>
    <dbReference type="NCBI Taxonomy" id="228973"/>
    <lineage>
        <taxon>Bacteria</taxon>
        <taxon>Bacillati</taxon>
        <taxon>Actinomycetota</taxon>
        <taxon>Actinomycetes</taxon>
        <taxon>Micrococcales</taxon>
        <taxon>Promicromonosporaceae</taxon>
        <taxon>Xylanimonas</taxon>
    </lineage>
</organism>
<dbReference type="RefSeq" id="WP_130415160.1">
    <property type="nucleotide sequence ID" value="NZ_SGWX01000001.1"/>
</dbReference>
<dbReference type="SUPFAM" id="SSF51126">
    <property type="entry name" value="Pectin lyase-like"/>
    <property type="match status" value="1"/>
</dbReference>
<dbReference type="EMBL" id="SGWX01000001">
    <property type="protein sequence ID" value="RZS62027.1"/>
    <property type="molecule type" value="Genomic_DNA"/>
</dbReference>
<dbReference type="AlphaFoldDB" id="A0A4Q7M503"/>